<evidence type="ECO:0000313" key="9">
    <source>
        <dbReference type="EMBL" id="KAL5104370.1"/>
    </source>
</evidence>
<dbReference type="PANTHER" id="PTHR22761">
    <property type="entry name" value="CHARGED MULTIVESICULAR BODY PROTEIN"/>
    <property type="match status" value="1"/>
</dbReference>
<evidence type="ECO:0000313" key="10">
    <source>
        <dbReference type="Proteomes" id="UP001651158"/>
    </source>
</evidence>
<evidence type="ECO:0000256" key="1">
    <source>
        <dbReference type="ARBA" id="ARBA00004608"/>
    </source>
</evidence>
<feature type="region of interest" description="Disordered" evidence="8">
    <location>
        <begin position="192"/>
        <end position="234"/>
    </location>
</feature>
<proteinExistence type="inferred from homology"/>
<dbReference type="EMBL" id="JAKROA010000013">
    <property type="protein sequence ID" value="KAL5104370.1"/>
    <property type="molecule type" value="Genomic_DNA"/>
</dbReference>
<feature type="coiled-coil region" evidence="7">
    <location>
        <begin position="37"/>
        <end position="64"/>
    </location>
</feature>
<keyword evidence="10" id="KW-1185">Reference proteome</keyword>
<comment type="subcellular location">
    <subcellularLocation>
        <location evidence="1">Endosome membrane</location>
    </subcellularLocation>
</comment>
<comment type="similarity">
    <text evidence="2">Belongs to the SNF7 family.</text>
</comment>
<keyword evidence="3" id="KW-0813">Transport</keyword>
<dbReference type="InterPro" id="IPR005024">
    <property type="entry name" value="Snf7_fam"/>
</dbReference>
<reference evidence="9 10" key="1">
    <citation type="journal article" date="2022" name="Front. Cell. Infect. Microbiol.">
        <title>The Genomes of Two Strains of Taenia crassiceps the Animal Model for the Study of Human Cysticercosis.</title>
        <authorList>
            <person name="Bobes R.J."/>
            <person name="Estrada K."/>
            <person name="Rios-Valencia D.G."/>
            <person name="Calderon-Gallegos A."/>
            <person name="de la Torre P."/>
            <person name="Carrero J.C."/>
            <person name="Sanchez-Flores A."/>
            <person name="Laclette J.P."/>
        </authorList>
    </citation>
    <scope>NUCLEOTIDE SEQUENCE [LARGE SCALE GENOMIC DNA]</scope>
    <source>
        <strain evidence="9">WFUcys</strain>
    </source>
</reference>
<keyword evidence="5" id="KW-0653">Protein transport</keyword>
<evidence type="ECO:0000256" key="4">
    <source>
        <dbReference type="ARBA" id="ARBA00022753"/>
    </source>
</evidence>
<name>A0ABR4Q3Z1_9CEST</name>
<sequence length="234" mass="26119">MGPGFPCRASFVPLCQSISCANMGVLFSRHRSRVTEHDKAVLQLKQQRDELKRYSRRINNSIQKDTATIKELVSRKQKQRALLLLKKKKYQEKLLEQSEQHLTTVEGLINDLEFAQVQVQVVESLRMGNEALKKLNDLMKLEEVERILSDAQEAQDYQSELSALIAGNLTSQDDAEVEAEFERLLASDVAGDLPAVPDHDVPRPSSSSAGAKIVKKPESSAARHKGREATLVTG</sequence>
<dbReference type="Gene3D" id="6.10.140.1230">
    <property type="match status" value="1"/>
</dbReference>
<keyword evidence="6" id="KW-0472">Membrane</keyword>
<comment type="caution">
    <text evidence="9">The sequence shown here is derived from an EMBL/GenBank/DDBJ whole genome shotgun (WGS) entry which is preliminary data.</text>
</comment>
<dbReference type="Proteomes" id="UP001651158">
    <property type="component" value="Unassembled WGS sequence"/>
</dbReference>
<organism evidence="9 10">
    <name type="scientific">Taenia crassiceps</name>
    <dbReference type="NCBI Taxonomy" id="6207"/>
    <lineage>
        <taxon>Eukaryota</taxon>
        <taxon>Metazoa</taxon>
        <taxon>Spiralia</taxon>
        <taxon>Lophotrochozoa</taxon>
        <taxon>Platyhelminthes</taxon>
        <taxon>Cestoda</taxon>
        <taxon>Eucestoda</taxon>
        <taxon>Cyclophyllidea</taxon>
        <taxon>Taeniidae</taxon>
        <taxon>Taenia</taxon>
    </lineage>
</organism>
<keyword evidence="4" id="KW-0967">Endosome</keyword>
<evidence type="ECO:0000256" key="2">
    <source>
        <dbReference type="ARBA" id="ARBA00006190"/>
    </source>
</evidence>
<accession>A0ABR4Q3Z1</accession>
<dbReference type="Pfam" id="PF03357">
    <property type="entry name" value="Snf7"/>
    <property type="match status" value="1"/>
</dbReference>
<protein>
    <submittedName>
        <fullName evidence="9">Charged multivesicular body protein 6</fullName>
    </submittedName>
</protein>
<evidence type="ECO:0000256" key="7">
    <source>
        <dbReference type="SAM" id="Coils"/>
    </source>
</evidence>
<evidence type="ECO:0000256" key="8">
    <source>
        <dbReference type="SAM" id="MobiDB-lite"/>
    </source>
</evidence>
<keyword evidence="7" id="KW-0175">Coiled coil</keyword>
<gene>
    <name evidence="9" type="ORF">TcWFU_009839</name>
</gene>
<dbReference type="PANTHER" id="PTHR22761:SF5">
    <property type="entry name" value="CHARGED MULTIVESICULAR BODY PROTEIN 6"/>
    <property type="match status" value="1"/>
</dbReference>
<evidence type="ECO:0000256" key="6">
    <source>
        <dbReference type="ARBA" id="ARBA00023136"/>
    </source>
</evidence>
<evidence type="ECO:0000256" key="5">
    <source>
        <dbReference type="ARBA" id="ARBA00022927"/>
    </source>
</evidence>
<evidence type="ECO:0000256" key="3">
    <source>
        <dbReference type="ARBA" id="ARBA00022448"/>
    </source>
</evidence>